<reference evidence="1" key="1">
    <citation type="submission" date="2022-03" db="EMBL/GenBank/DDBJ databases">
        <authorList>
            <person name="Leyn A S."/>
        </authorList>
    </citation>
    <scope>NUCLEOTIDE SEQUENCE</scope>
    <source>
        <strain evidence="1">Streptomyces globisporus 4-3</strain>
    </source>
</reference>
<gene>
    <name evidence="1" type="ORF">SGL43_06614</name>
</gene>
<proteinExistence type="predicted"/>
<keyword evidence="2" id="KW-1185">Reference proteome</keyword>
<evidence type="ECO:0000313" key="1">
    <source>
        <dbReference type="EMBL" id="CAH9419559.1"/>
    </source>
</evidence>
<dbReference type="Proteomes" id="UP001154015">
    <property type="component" value="Unassembled WGS sequence"/>
</dbReference>
<comment type="caution">
    <text evidence="1">The sequence shown here is derived from an EMBL/GenBank/DDBJ whole genome shotgun (WGS) entry which is preliminary data.</text>
</comment>
<sequence length="124" mass="13355">MTTQPDRIALDDLTSDALDTLYARLELLENGARERSAILEEARDALEAAGINEAHGGESWPRLVPAIEELVAERDRLAADVARLTAGQCIDQRAMCEQHHAPPVAGCPYPRCRAAHASGRAATA</sequence>
<accession>A0ABM9H7C0</accession>
<organism evidence="1 2">
    <name type="scientific">Streptomyces globisporus</name>
    <dbReference type="NCBI Taxonomy" id="1908"/>
    <lineage>
        <taxon>Bacteria</taxon>
        <taxon>Bacillati</taxon>
        <taxon>Actinomycetota</taxon>
        <taxon>Actinomycetes</taxon>
        <taxon>Kitasatosporales</taxon>
        <taxon>Streptomycetaceae</taxon>
        <taxon>Streptomyces</taxon>
    </lineage>
</organism>
<evidence type="ECO:0000313" key="2">
    <source>
        <dbReference type="Proteomes" id="UP001154015"/>
    </source>
</evidence>
<protein>
    <submittedName>
        <fullName evidence="1">Uncharacterized protein</fullName>
    </submittedName>
</protein>
<name>A0ABM9H7C0_STRGL</name>
<dbReference type="RefSeq" id="WP_318575525.1">
    <property type="nucleotide sequence ID" value="NZ_CAKXYP010000025.1"/>
</dbReference>
<dbReference type="EMBL" id="CAKXYP010000025">
    <property type="protein sequence ID" value="CAH9419559.1"/>
    <property type="molecule type" value="Genomic_DNA"/>
</dbReference>